<comment type="subcellular location">
    <subcellularLocation>
        <location evidence="1">Membrane</location>
        <topology evidence="1">Multi-pass membrane protein</topology>
    </subcellularLocation>
</comment>
<keyword evidence="2 5" id="KW-0812">Transmembrane</keyword>
<name>A0A812B7Z0_ACAPH</name>
<comment type="caution">
    <text evidence="7">The sequence shown here is derived from an EMBL/GenBank/DDBJ whole genome shotgun (WGS) entry which is preliminary data.</text>
</comment>
<feature type="transmembrane region" description="Helical" evidence="5">
    <location>
        <begin position="443"/>
        <end position="463"/>
    </location>
</feature>
<dbReference type="AlphaFoldDB" id="A0A812B7Z0"/>
<dbReference type="GO" id="GO:0016020">
    <property type="term" value="C:membrane"/>
    <property type="evidence" value="ECO:0007669"/>
    <property type="project" value="UniProtKB-SubCell"/>
</dbReference>
<evidence type="ECO:0000313" key="7">
    <source>
        <dbReference type="EMBL" id="CAE1174536.1"/>
    </source>
</evidence>
<protein>
    <submittedName>
        <fullName evidence="7">SLC22A4_5</fullName>
    </submittedName>
</protein>
<dbReference type="EMBL" id="CAHIKZ030000437">
    <property type="protein sequence ID" value="CAE1174536.1"/>
    <property type="molecule type" value="Genomic_DNA"/>
</dbReference>
<dbReference type="Gene3D" id="1.20.1250.20">
    <property type="entry name" value="MFS general substrate transporter like domains"/>
    <property type="match status" value="1"/>
</dbReference>
<feature type="transmembrane region" description="Helical" evidence="5">
    <location>
        <begin position="177"/>
        <end position="197"/>
    </location>
</feature>
<feature type="transmembrane region" description="Helical" evidence="5">
    <location>
        <begin position="209"/>
        <end position="232"/>
    </location>
</feature>
<accession>A0A812B7Z0</accession>
<feature type="transmembrane region" description="Helical" evidence="5">
    <location>
        <begin position="408"/>
        <end position="431"/>
    </location>
</feature>
<evidence type="ECO:0000256" key="5">
    <source>
        <dbReference type="SAM" id="Phobius"/>
    </source>
</evidence>
<evidence type="ECO:0000259" key="6">
    <source>
        <dbReference type="PROSITE" id="PS50850"/>
    </source>
</evidence>
<feature type="transmembrane region" description="Helical" evidence="5">
    <location>
        <begin position="238"/>
        <end position="257"/>
    </location>
</feature>
<keyword evidence="8" id="KW-1185">Reference proteome</keyword>
<feature type="transmembrane region" description="Helical" evidence="5">
    <location>
        <begin position="152"/>
        <end position="171"/>
    </location>
</feature>
<organism evidence="7 8">
    <name type="scientific">Acanthosepion pharaonis</name>
    <name type="common">Pharaoh cuttlefish</name>
    <name type="synonym">Sepia pharaonis</name>
    <dbReference type="NCBI Taxonomy" id="158019"/>
    <lineage>
        <taxon>Eukaryota</taxon>
        <taxon>Metazoa</taxon>
        <taxon>Spiralia</taxon>
        <taxon>Lophotrochozoa</taxon>
        <taxon>Mollusca</taxon>
        <taxon>Cephalopoda</taxon>
        <taxon>Coleoidea</taxon>
        <taxon>Decapodiformes</taxon>
        <taxon>Sepiida</taxon>
        <taxon>Sepiina</taxon>
        <taxon>Sepiidae</taxon>
        <taxon>Acanthosepion</taxon>
    </lineage>
</organism>
<feature type="transmembrane region" description="Helical" evidence="5">
    <location>
        <begin position="354"/>
        <end position="372"/>
    </location>
</feature>
<evidence type="ECO:0000256" key="3">
    <source>
        <dbReference type="ARBA" id="ARBA00022989"/>
    </source>
</evidence>
<feature type="transmembrane region" description="Helical" evidence="5">
    <location>
        <begin position="318"/>
        <end position="342"/>
    </location>
</feature>
<dbReference type="InterPro" id="IPR005828">
    <property type="entry name" value="MFS_sugar_transport-like"/>
</dbReference>
<feature type="transmembrane region" description="Helical" evidence="5">
    <location>
        <begin position="475"/>
        <end position="497"/>
    </location>
</feature>
<sequence>MESSATISSVVASSGSVLLSRVYETKGRRGCAIPGLNNDTYKVQNEAHAELINKTIPYVWKNNKLEYAPCEIFSTNDSFLSLQFNDTNRTKVACHKWVYDKSTVIKTAATEMNMVCSKEIYGSLTKMWFMVGMLVGSFMLGIVSDKFGRKPAYFICLLGNIASTVCVYWIPEVISLEAARFTTGVFIVGLYMIIFVISVEHVGSSKRTLVGVILNIIYTLGEILTGAIAYFVRDWRTLCLLLSSVLWPTIFYWCVLVESPRWLILKKRYAEAEMIFRKAAYVNKVELPEDLFLPDEDNKEERIMVHEGFLKLFKSKILLLRSLIIFFNWSVISFVFFGLLMISNNLAGNLYVNTTVNAAVEIPAVIGVLFVLDRWGRKPLYFSSVVLAGLACLASGLISMYLPDNLQWISVTAAMIGKFGASAGFTIIYIFTTELFPTVVRNAGVGASSCAARIGSIVAPYTVDLGHLISSGPLGTGFPMLLYGVLSLIAGGLSLYLPETLGKDLPETITDGERFGNSSYTFLANEEDADNNDETDDEVSSNYPLMEDSEIVLLNNYPYETESNERGKRIFPKSKKTTFIS</sequence>
<dbReference type="OrthoDB" id="2544694at2759"/>
<reference evidence="7" key="1">
    <citation type="submission" date="2021-01" db="EMBL/GenBank/DDBJ databases">
        <authorList>
            <person name="Li R."/>
            <person name="Bekaert M."/>
        </authorList>
    </citation>
    <scope>NUCLEOTIDE SEQUENCE</scope>
    <source>
        <strain evidence="7">Farmed</strain>
    </source>
</reference>
<dbReference type="SUPFAM" id="SSF103473">
    <property type="entry name" value="MFS general substrate transporter"/>
    <property type="match status" value="1"/>
</dbReference>
<dbReference type="InterPro" id="IPR005829">
    <property type="entry name" value="Sugar_transporter_CS"/>
</dbReference>
<dbReference type="Proteomes" id="UP000597762">
    <property type="component" value="Unassembled WGS sequence"/>
</dbReference>
<evidence type="ECO:0000313" key="8">
    <source>
        <dbReference type="Proteomes" id="UP000597762"/>
    </source>
</evidence>
<feature type="transmembrane region" description="Helical" evidence="5">
    <location>
        <begin position="379"/>
        <end position="402"/>
    </location>
</feature>
<proteinExistence type="predicted"/>
<evidence type="ECO:0000256" key="4">
    <source>
        <dbReference type="ARBA" id="ARBA00023136"/>
    </source>
</evidence>
<evidence type="ECO:0000256" key="2">
    <source>
        <dbReference type="ARBA" id="ARBA00022692"/>
    </source>
</evidence>
<dbReference type="GO" id="GO:0022857">
    <property type="term" value="F:transmembrane transporter activity"/>
    <property type="evidence" value="ECO:0007669"/>
    <property type="project" value="InterPro"/>
</dbReference>
<dbReference type="Pfam" id="PF00083">
    <property type="entry name" value="Sugar_tr"/>
    <property type="match status" value="1"/>
</dbReference>
<gene>
    <name evidence="7" type="ORF">SPHA_13135</name>
</gene>
<keyword evidence="3 5" id="KW-1133">Transmembrane helix</keyword>
<keyword evidence="4 5" id="KW-0472">Membrane</keyword>
<feature type="transmembrane region" description="Helical" evidence="5">
    <location>
        <begin position="120"/>
        <end position="140"/>
    </location>
</feature>
<dbReference type="InterPro" id="IPR036259">
    <property type="entry name" value="MFS_trans_sf"/>
</dbReference>
<dbReference type="PANTHER" id="PTHR24064">
    <property type="entry name" value="SOLUTE CARRIER FAMILY 22 MEMBER"/>
    <property type="match status" value="1"/>
</dbReference>
<dbReference type="CDD" id="cd17317">
    <property type="entry name" value="MFS_SLC22"/>
    <property type="match status" value="1"/>
</dbReference>
<evidence type="ECO:0000256" key="1">
    <source>
        <dbReference type="ARBA" id="ARBA00004141"/>
    </source>
</evidence>
<dbReference type="PROSITE" id="PS00216">
    <property type="entry name" value="SUGAR_TRANSPORT_1"/>
    <property type="match status" value="1"/>
</dbReference>
<feature type="domain" description="Major facilitator superfamily (MFS) profile" evidence="6">
    <location>
        <begin position="74"/>
        <end position="502"/>
    </location>
</feature>
<dbReference type="InterPro" id="IPR020846">
    <property type="entry name" value="MFS_dom"/>
</dbReference>
<dbReference type="PROSITE" id="PS50850">
    <property type="entry name" value="MFS"/>
    <property type="match status" value="1"/>
</dbReference>